<gene>
    <name evidence="1" type="ORF">N0A02_33865</name>
</gene>
<dbReference type="EMBL" id="JAOALG010000003">
    <property type="protein sequence ID" value="MEQ5844442.1"/>
    <property type="molecule type" value="Genomic_DNA"/>
</dbReference>
<sequence length="79" mass="9188">MSESYIKQSNGASTAERHRIQTLERELGELRRVNEALRLVNVLLAEAKFTRAPVKKYLPTWLTNSLKKRLAYAVRFARK</sequence>
<dbReference type="Proteomes" id="UP001469089">
    <property type="component" value="Unassembled WGS sequence"/>
</dbReference>
<evidence type="ECO:0000313" key="2">
    <source>
        <dbReference type="Proteomes" id="UP001469089"/>
    </source>
</evidence>
<reference evidence="1 2" key="1">
    <citation type="journal article" date="2024" name="Chem. Sci.">
        <title>Discovery of a lagriamide polyketide by integrated genome mining, isotopic labeling, and untargeted metabolomics.</title>
        <authorList>
            <person name="Fergusson C.H."/>
            <person name="Saulog J."/>
            <person name="Paulo B.S."/>
            <person name="Wilson D.M."/>
            <person name="Liu D.Y."/>
            <person name="Morehouse N.J."/>
            <person name="Waterworth S."/>
            <person name="Barkei J."/>
            <person name="Gray C.A."/>
            <person name="Kwan J.C."/>
            <person name="Eustaquio A.S."/>
            <person name="Linington R.G."/>
        </authorList>
    </citation>
    <scope>NUCLEOTIDE SEQUENCE [LARGE SCALE GENOMIC DNA]</scope>
    <source>
        <strain evidence="1 2">RL17-338-BIF-B</strain>
    </source>
</reference>
<comment type="caution">
    <text evidence="1">The sequence shown here is derived from an EMBL/GenBank/DDBJ whole genome shotgun (WGS) entry which is preliminary data.</text>
</comment>
<evidence type="ECO:0000313" key="1">
    <source>
        <dbReference type="EMBL" id="MEQ5844442.1"/>
    </source>
</evidence>
<name>A0ABV1LYP0_9BURK</name>
<dbReference type="RefSeq" id="WP_349546035.1">
    <property type="nucleotide sequence ID" value="NZ_JAOALG010000003.1"/>
</dbReference>
<evidence type="ECO:0008006" key="3">
    <source>
        <dbReference type="Google" id="ProtNLM"/>
    </source>
</evidence>
<geneLocation type="plasmid" evidence="1">
    <name>pl1</name>
</geneLocation>
<keyword evidence="1" id="KW-0614">Plasmid</keyword>
<accession>A0ABV1LYP0</accession>
<protein>
    <recommendedName>
        <fullName evidence="3">Transposase</fullName>
    </recommendedName>
</protein>
<proteinExistence type="predicted"/>
<keyword evidence="2" id="KW-1185">Reference proteome</keyword>
<organism evidence="1 2">
    <name type="scientific">Paraburkholderia acidicola</name>
    <dbReference type="NCBI Taxonomy" id="1912599"/>
    <lineage>
        <taxon>Bacteria</taxon>
        <taxon>Pseudomonadati</taxon>
        <taxon>Pseudomonadota</taxon>
        <taxon>Betaproteobacteria</taxon>
        <taxon>Burkholderiales</taxon>
        <taxon>Burkholderiaceae</taxon>
        <taxon>Paraburkholderia</taxon>
    </lineage>
</organism>